<sequence length="143" mass="16768">MKVISNGELSSQIELHGEASECSHGSLYLTFCFYMLQLFVHKSRPNNPRYMMTLGLFNVQAEIAYELLFYVNPVVFQIYFPCFFLVGYRNCLSPGLCTTVYAGGREHHRLNFFIHNLTITIQNQHCFFRRRLSQHYNHNFTAP</sequence>
<keyword evidence="2" id="KW-1185">Reference proteome</keyword>
<dbReference type="EMBL" id="CM009297">
    <property type="protein sequence ID" value="RQO94073.1"/>
    <property type="molecule type" value="Genomic_DNA"/>
</dbReference>
<organism evidence="1 2">
    <name type="scientific">Populus trichocarpa</name>
    <name type="common">Western balsam poplar</name>
    <name type="synonym">Populus balsamifera subsp. trichocarpa</name>
    <dbReference type="NCBI Taxonomy" id="3694"/>
    <lineage>
        <taxon>Eukaryota</taxon>
        <taxon>Viridiplantae</taxon>
        <taxon>Streptophyta</taxon>
        <taxon>Embryophyta</taxon>
        <taxon>Tracheophyta</taxon>
        <taxon>Spermatophyta</taxon>
        <taxon>Magnoliopsida</taxon>
        <taxon>eudicotyledons</taxon>
        <taxon>Gunneridae</taxon>
        <taxon>Pentapetalae</taxon>
        <taxon>rosids</taxon>
        <taxon>fabids</taxon>
        <taxon>Malpighiales</taxon>
        <taxon>Salicaceae</taxon>
        <taxon>Saliceae</taxon>
        <taxon>Populus</taxon>
    </lineage>
</organism>
<gene>
    <name evidence="1" type="ORF">POPTR_008G025750</name>
</gene>
<dbReference type="InParanoid" id="A0A3N7FCG3"/>
<name>A0A3N7FCG3_POPTR</name>
<proteinExistence type="predicted"/>
<evidence type="ECO:0000313" key="1">
    <source>
        <dbReference type="EMBL" id="RQO94073.1"/>
    </source>
</evidence>
<dbReference type="AlphaFoldDB" id="A0A3N7FCG3"/>
<dbReference type="Proteomes" id="UP000006729">
    <property type="component" value="Chromosome 8"/>
</dbReference>
<evidence type="ECO:0000313" key="2">
    <source>
        <dbReference type="Proteomes" id="UP000006729"/>
    </source>
</evidence>
<protein>
    <submittedName>
        <fullName evidence="1">Uncharacterized protein</fullName>
    </submittedName>
</protein>
<reference evidence="1 2" key="1">
    <citation type="journal article" date="2006" name="Science">
        <title>The genome of black cottonwood, Populus trichocarpa (Torr. &amp; Gray).</title>
        <authorList>
            <person name="Tuskan G.A."/>
            <person name="Difazio S."/>
            <person name="Jansson S."/>
            <person name="Bohlmann J."/>
            <person name="Grigoriev I."/>
            <person name="Hellsten U."/>
            <person name="Putnam N."/>
            <person name="Ralph S."/>
            <person name="Rombauts S."/>
            <person name="Salamov A."/>
            <person name="Schein J."/>
            <person name="Sterck L."/>
            <person name="Aerts A."/>
            <person name="Bhalerao R.R."/>
            <person name="Bhalerao R.P."/>
            <person name="Blaudez D."/>
            <person name="Boerjan W."/>
            <person name="Brun A."/>
            <person name="Brunner A."/>
            <person name="Busov V."/>
            <person name="Campbell M."/>
            <person name="Carlson J."/>
            <person name="Chalot M."/>
            <person name="Chapman J."/>
            <person name="Chen G.L."/>
            <person name="Cooper D."/>
            <person name="Coutinho P.M."/>
            <person name="Couturier J."/>
            <person name="Covert S."/>
            <person name="Cronk Q."/>
            <person name="Cunningham R."/>
            <person name="Davis J."/>
            <person name="Degroeve S."/>
            <person name="Dejardin A."/>
            <person name="Depamphilis C."/>
            <person name="Detter J."/>
            <person name="Dirks B."/>
            <person name="Dubchak I."/>
            <person name="Duplessis S."/>
            <person name="Ehlting J."/>
            <person name="Ellis B."/>
            <person name="Gendler K."/>
            <person name="Goodstein D."/>
            <person name="Gribskov M."/>
            <person name="Grimwood J."/>
            <person name="Groover A."/>
            <person name="Gunter L."/>
            <person name="Hamberger B."/>
            <person name="Heinze B."/>
            <person name="Helariutta Y."/>
            <person name="Henrissat B."/>
            <person name="Holligan D."/>
            <person name="Holt R."/>
            <person name="Huang W."/>
            <person name="Islam-Faridi N."/>
            <person name="Jones S."/>
            <person name="Jones-Rhoades M."/>
            <person name="Jorgensen R."/>
            <person name="Joshi C."/>
            <person name="Kangasjarvi J."/>
            <person name="Karlsson J."/>
            <person name="Kelleher C."/>
            <person name="Kirkpatrick R."/>
            <person name="Kirst M."/>
            <person name="Kohler A."/>
            <person name="Kalluri U."/>
            <person name="Larimer F."/>
            <person name="Leebens-Mack J."/>
            <person name="Leple J.C."/>
            <person name="Locascio P."/>
            <person name="Lou Y."/>
            <person name="Lucas S."/>
            <person name="Martin F."/>
            <person name="Montanini B."/>
            <person name="Napoli C."/>
            <person name="Nelson D.R."/>
            <person name="Nelson C."/>
            <person name="Nieminen K."/>
            <person name="Nilsson O."/>
            <person name="Pereda V."/>
            <person name="Peter G."/>
            <person name="Philippe R."/>
            <person name="Pilate G."/>
            <person name="Poliakov A."/>
            <person name="Razumovskaya J."/>
            <person name="Richardson P."/>
            <person name="Rinaldi C."/>
            <person name="Ritland K."/>
            <person name="Rouze P."/>
            <person name="Ryaboy D."/>
            <person name="Schmutz J."/>
            <person name="Schrader J."/>
            <person name="Segerman B."/>
            <person name="Shin H."/>
            <person name="Siddiqui A."/>
            <person name="Sterky F."/>
            <person name="Terry A."/>
            <person name="Tsai C.J."/>
            <person name="Uberbacher E."/>
            <person name="Unneberg P."/>
            <person name="Vahala J."/>
            <person name="Wall K."/>
            <person name="Wessler S."/>
            <person name="Yang G."/>
            <person name="Yin T."/>
            <person name="Douglas C."/>
            <person name="Marra M."/>
            <person name="Sandberg G."/>
            <person name="Van de Peer Y."/>
            <person name="Rokhsar D."/>
        </authorList>
    </citation>
    <scope>NUCLEOTIDE SEQUENCE [LARGE SCALE GENOMIC DNA]</scope>
    <source>
        <strain evidence="2">cv. Nisqually</strain>
    </source>
</reference>
<accession>A0A3N7FCG3</accession>